<dbReference type="WBParaSite" id="Hba_11781">
    <property type="protein sequence ID" value="Hba_11781"/>
    <property type="gene ID" value="Hba_11781"/>
</dbReference>
<name>A0A1I7X2R0_HETBA</name>
<feature type="chain" id="PRO_5012655931" evidence="2">
    <location>
        <begin position="16"/>
        <end position="424"/>
    </location>
</feature>
<feature type="transmembrane region" description="Helical" evidence="1">
    <location>
        <begin position="351"/>
        <end position="370"/>
    </location>
</feature>
<evidence type="ECO:0000313" key="4">
    <source>
        <dbReference type="WBParaSite" id="Hba_11781"/>
    </source>
</evidence>
<feature type="transmembrane region" description="Helical" evidence="1">
    <location>
        <begin position="382"/>
        <end position="403"/>
    </location>
</feature>
<dbReference type="AlphaFoldDB" id="A0A1I7X2R0"/>
<feature type="transmembrane region" description="Helical" evidence="1">
    <location>
        <begin position="229"/>
        <end position="253"/>
    </location>
</feature>
<proteinExistence type="predicted"/>
<evidence type="ECO:0000313" key="3">
    <source>
        <dbReference type="Proteomes" id="UP000095283"/>
    </source>
</evidence>
<protein>
    <submittedName>
        <fullName evidence="4">Transmembrane protein</fullName>
    </submittedName>
</protein>
<accession>A0A1I7X2R0</accession>
<organism evidence="3 4">
    <name type="scientific">Heterorhabditis bacteriophora</name>
    <name type="common">Entomopathogenic nematode worm</name>
    <dbReference type="NCBI Taxonomy" id="37862"/>
    <lineage>
        <taxon>Eukaryota</taxon>
        <taxon>Metazoa</taxon>
        <taxon>Ecdysozoa</taxon>
        <taxon>Nematoda</taxon>
        <taxon>Chromadorea</taxon>
        <taxon>Rhabditida</taxon>
        <taxon>Rhabditina</taxon>
        <taxon>Rhabditomorpha</taxon>
        <taxon>Strongyloidea</taxon>
        <taxon>Heterorhabditidae</taxon>
        <taxon>Heterorhabditis</taxon>
    </lineage>
</organism>
<keyword evidence="1" id="KW-0812">Transmembrane</keyword>
<sequence>MFRLVFLGVYTYACTLCPLRVPPRPRPLDQMYCELGDARMIWNYSTGNISRSLKVEEQCRAGFENIFCTTDSMLDSLSCTGSENPSRCSECAHNWVANKWTITCTRILPYIISALCCCVLLTHLFREKKFNGQYCRMELEVPDAQSSKHPEIFFMSFCIDFGYVISLEAQFFIILIMLIYYARSHLFYSKVVAWSFILFSVVLTFYRTYSAGLPPAPLLTAEPIPLEITIAMLESVIISPFTRLSPYMVGFLFGIRMWNENGIKKDDIYNKMITFFASLLTVFSAIFVLFSLLPFATSSAGHPLFLSFYSAFHRPLWSFSLLSFLYLCHHGSFAWINAFLTWRIFSPLSKLSWIALIVAEPIILYFFTALNRPSYATNWSTIYASVSAATMSYLVALTIDIFLARPIRLLVNREELHGYRQPNT</sequence>
<keyword evidence="1" id="KW-1133">Transmembrane helix</keyword>
<dbReference type="PANTHER" id="PTHR11161:SF14">
    <property type="entry name" value="NOSE RESISTANT-TO-FLUOXETINE PROTEIN N-TERMINAL DOMAIN-CONTAINING PROTEIN"/>
    <property type="match status" value="1"/>
</dbReference>
<dbReference type="Proteomes" id="UP000095283">
    <property type="component" value="Unplaced"/>
</dbReference>
<keyword evidence="3" id="KW-1185">Reference proteome</keyword>
<feature type="transmembrane region" description="Helical" evidence="1">
    <location>
        <begin position="152"/>
        <end position="179"/>
    </location>
</feature>
<evidence type="ECO:0000256" key="2">
    <source>
        <dbReference type="SAM" id="SignalP"/>
    </source>
</evidence>
<dbReference type="PANTHER" id="PTHR11161">
    <property type="entry name" value="O-ACYLTRANSFERASE"/>
    <property type="match status" value="1"/>
</dbReference>
<feature type="transmembrane region" description="Helical" evidence="1">
    <location>
        <begin position="273"/>
        <end position="296"/>
    </location>
</feature>
<keyword evidence="1" id="KW-0472">Membrane</keyword>
<feature type="transmembrane region" description="Helical" evidence="1">
    <location>
        <begin position="316"/>
        <end position="339"/>
    </location>
</feature>
<feature type="signal peptide" evidence="2">
    <location>
        <begin position="1"/>
        <end position="15"/>
    </location>
</feature>
<evidence type="ECO:0000256" key="1">
    <source>
        <dbReference type="SAM" id="Phobius"/>
    </source>
</evidence>
<feature type="transmembrane region" description="Helical" evidence="1">
    <location>
        <begin position="107"/>
        <end position="125"/>
    </location>
</feature>
<reference evidence="4" key="1">
    <citation type="submission" date="2016-11" db="UniProtKB">
        <authorList>
            <consortium name="WormBaseParasite"/>
        </authorList>
    </citation>
    <scope>IDENTIFICATION</scope>
</reference>
<feature type="transmembrane region" description="Helical" evidence="1">
    <location>
        <begin position="191"/>
        <end position="209"/>
    </location>
</feature>
<keyword evidence="2" id="KW-0732">Signal</keyword>
<dbReference type="InterPro" id="IPR052728">
    <property type="entry name" value="O2_lipid_transport_reg"/>
</dbReference>